<dbReference type="Gene3D" id="3.90.550.10">
    <property type="entry name" value="Spore Coat Polysaccharide Biosynthesis Protein SpsA, Chain A"/>
    <property type="match status" value="1"/>
</dbReference>
<evidence type="ECO:0000259" key="1">
    <source>
        <dbReference type="Pfam" id="PF00535"/>
    </source>
</evidence>
<sequence>MDLRDLLKGLAKVKLNIFLNNPTSIVEFPIFDLPKISIILVLYNKAELTYQCLETIKAHADVPYEIIIVDNNSSDATSELLGKIKNTIIIKNRENIGFLKGSNQGAKLARGEWLLFLNNDTQITPSLLSILIQTAEKTEHCGAVGGKLIFPDGKLQEAGSIIWNDGSCSGYGRGDDPFKPEYSYVKEVDFCSAACLLIKNAIFKEAGMFDEIYHPGYYEETDLCMKIRELGYKVIYQPSAVVIHYEFGSSSLSEAMKQQSKNKEIFAKKWQHHLNELFPPLPANILYAREFRRVEKYNLLVIDDRIPIPELGRGYPRSLRLLKGLAEANYRVALFPLQFPEKVEPYAHDLQQIGVEVIFNSGNEKLNFSKFIKERYHYYDLILISRPHNMREVIDVIKKLDQNQKIIYDAEALFSARDILKLELKGHNLSEQMKNLMIRDEINLMKNADLTITVSEREKQIIESFDVKKVKVVSHQVDIHATPKSFDQRKDILFVGGFTPESPNEDAMLYFVNQVYSQVYKELGAKLWIVGSNFSEPIKNLDSPNIIVTGTVHNLWDYYNNCRVFVVPTRYAAGISLKLLECLSHGLPAVVTPLIAQQLGINKDIVLLGNGPLDFANKIVKCYTKKRTWNRLRKNSLKYIANEYNSEVFKQQILGLEEIT</sequence>
<evidence type="ECO:0000313" key="3">
    <source>
        <dbReference type="Proteomes" id="UP001596002"/>
    </source>
</evidence>
<protein>
    <submittedName>
        <fullName evidence="2">Glycosyltransferase</fullName>
        <ecNumber evidence="2">2.4.-.-</ecNumber>
    </submittedName>
</protein>
<gene>
    <name evidence="2" type="ORF">ACFO8Q_09415</name>
</gene>
<keyword evidence="2" id="KW-0328">Glycosyltransferase</keyword>
<evidence type="ECO:0000313" key="2">
    <source>
        <dbReference type="EMBL" id="MFC4767578.1"/>
    </source>
</evidence>
<dbReference type="Proteomes" id="UP001596002">
    <property type="component" value="Unassembled WGS sequence"/>
</dbReference>
<dbReference type="CDD" id="cd04186">
    <property type="entry name" value="GT_2_like_c"/>
    <property type="match status" value="1"/>
</dbReference>
<dbReference type="CDD" id="cd03801">
    <property type="entry name" value="GT4_PimA-like"/>
    <property type="match status" value="1"/>
</dbReference>
<dbReference type="EMBL" id="JBHSHC010000073">
    <property type="protein sequence ID" value="MFC4767578.1"/>
    <property type="molecule type" value="Genomic_DNA"/>
</dbReference>
<name>A0ABV9Q1H1_9BACL</name>
<dbReference type="Pfam" id="PF00535">
    <property type="entry name" value="Glycos_transf_2"/>
    <property type="match status" value="1"/>
</dbReference>
<dbReference type="PANTHER" id="PTHR43179">
    <property type="entry name" value="RHAMNOSYLTRANSFERASE WBBL"/>
    <property type="match status" value="1"/>
</dbReference>
<keyword evidence="2" id="KW-0808">Transferase</keyword>
<dbReference type="PANTHER" id="PTHR43179:SF7">
    <property type="entry name" value="RHAMNOSYLTRANSFERASE WBBL"/>
    <property type="match status" value="1"/>
</dbReference>
<proteinExistence type="predicted"/>
<dbReference type="RefSeq" id="WP_380025501.1">
    <property type="nucleotide sequence ID" value="NZ_JBHSHC010000073.1"/>
</dbReference>
<dbReference type="InterPro" id="IPR001173">
    <property type="entry name" value="Glyco_trans_2-like"/>
</dbReference>
<reference evidence="3" key="1">
    <citation type="journal article" date="2019" name="Int. J. Syst. Evol. Microbiol.">
        <title>The Global Catalogue of Microorganisms (GCM) 10K type strain sequencing project: providing services to taxonomists for standard genome sequencing and annotation.</title>
        <authorList>
            <consortium name="The Broad Institute Genomics Platform"/>
            <consortium name="The Broad Institute Genome Sequencing Center for Infectious Disease"/>
            <person name="Wu L."/>
            <person name="Ma J."/>
        </authorList>
    </citation>
    <scope>NUCLEOTIDE SEQUENCE [LARGE SCALE GENOMIC DNA]</scope>
    <source>
        <strain evidence="3">WYCCWR 12678</strain>
    </source>
</reference>
<dbReference type="SUPFAM" id="SSF53756">
    <property type="entry name" value="UDP-Glycosyltransferase/glycogen phosphorylase"/>
    <property type="match status" value="1"/>
</dbReference>
<keyword evidence="3" id="KW-1185">Reference proteome</keyword>
<feature type="domain" description="Glycosyltransferase 2-like" evidence="1">
    <location>
        <begin position="37"/>
        <end position="158"/>
    </location>
</feature>
<dbReference type="EC" id="2.4.-.-" evidence="2"/>
<dbReference type="GO" id="GO:0016757">
    <property type="term" value="F:glycosyltransferase activity"/>
    <property type="evidence" value="ECO:0007669"/>
    <property type="project" value="UniProtKB-KW"/>
</dbReference>
<dbReference type="InterPro" id="IPR029044">
    <property type="entry name" value="Nucleotide-diphossugar_trans"/>
</dbReference>
<dbReference type="Pfam" id="PF13692">
    <property type="entry name" value="Glyco_trans_1_4"/>
    <property type="match status" value="1"/>
</dbReference>
<dbReference type="SUPFAM" id="SSF53448">
    <property type="entry name" value="Nucleotide-diphospho-sugar transferases"/>
    <property type="match status" value="1"/>
</dbReference>
<organism evidence="2 3">
    <name type="scientific">Effusibacillus consociatus</name>
    <dbReference type="NCBI Taxonomy" id="1117041"/>
    <lineage>
        <taxon>Bacteria</taxon>
        <taxon>Bacillati</taxon>
        <taxon>Bacillota</taxon>
        <taxon>Bacilli</taxon>
        <taxon>Bacillales</taxon>
        <taxon>Alicyclobacillaceae</taxon>
        <taxon>Effusibacillus</taxon>
    </lineage>
</organism>
<dbReference type="Gene3D" id="3.40.50.2000">
    <property type="entry name" value="Glycogen Phosphorylase B"/>
    <property type="match status" value="2"/>
</dbReference>
<accession>A0ABV9Q1H1</accession>
<comment type="caution">
    <text evidence="2">The sequence shown here is derived from an EMBL/GenBank/DDBJ whole genome shotgun (WGS) entry which is preliminary data.</text>
</comment>